<reference evidence="2 3" key="1">
    <citation type="submission" date="2019-12" db="EMBL/GenBank/DDBJ databases">
        <authorList>
            <person name="Li M."/>
        </authorList>
    </citation>
    <scope>NUCLEOTIDE SEQUENCE [LARGE SCALE GENOMIC DNA]</scope>
    <source>
        <strain evidence="2 3">GBMRC 2024</strain>
    </source>
</reference>
<comment type="caution">
    <text evidence="2">The sequence shown here is derived from an EMBL/GenBank/DDBJ whole genome shotgun (WGS) entry which is preliminary data.</text>
</comment>
<dbReference type="SUPFAM" id="SSF53271">
    <property type="entry name" value="PRTase-like"/>
    <property type="match status" value="1"/>
</dbReference>
<dbReference type="AlphaFoldDB" id="A0A6L7G3C0"/>
<accession>A0A6L7G3C0</accession>
<evidence type="ECO:0000313" key="2">
    <source>
        <dbReference type="EMBL" id="MXN18008.1"/>
    </source>
</evidence>
<sequence>MRTDVWQQLHTDLTPGVQPDRETYAVAMGDAQLLLPIRTLPDGARGTASLILNQASFPVLDAIADRVAAALEGHAPEVIIAVPTLGLPLAEAVARRLGHARLVPLGTSRKFWYDEALSVELSSITTPSGGKRLYVDPRMLPLLEGRRVAVVDDVLSSGKSIAAVLRLMELIGVAPVAIGAAMLQGTGWQAHVGAVPVEGAFATPILTKTPEGWT</sequence>
<keyword evidence="2" id="KW-0808">Transferase</keyword>
<dbReference type="RefSeq" id="WP_160893923.1">
    <property type="nucleotide sequence ID" value="NZ_WUMU01000007.1"/>
</dbReference>
<dbReference type="NCBIfam" id="NF004689">
    <property type="entry name" value="PRK06031.1"/>
    <property type="match status" value="1"/>
</dbReference>
<name>A0A6L7G3C0_9RHOB</name>
<protein>
    <submittedName>
        <fullName evidence="2">Phosphoribosyltransferase</fullName>
    </submittedName>
</protein>
<evidence type="ECO:0000259" key="1">
    <source>
        <dbReference type="Pfam" id="PF00156"/>
    </source>
</evidence>
<dbReference type="Pfam" id="PF00156">
    <property type="entry name" value="Pribosyltran"/>
    <property type="match status" value="1"/>
</dbReference>
<gene>
    <name evidence="2" type="ORF">GR170_09190</name>
</gene>
<dbReference type="CDD" id="cd06223">
    <property type="entry name" value="PRTases_typeI"/>
    <property type="match status" value="1"/>
</dbReference>
<keyword evidence="2" id="KW-0328">Glycosyltransferase</keyword>
<organism evidence="2 3">
    <name type="scientific">Pseudooceanicola albus</name>
    <dbReference type="NCBI Taxonomy" id="2692189"/>
    <lineage>
        <taxon>Bacteria</taxon>
        <taxon>Pseudomonadati</taxon>
        <taxon>Pseudomonadota</taxon>
        <taxon>Alphaproteobacteria</taxon>
        <taxon>Rhodobacterales</taxon>
        <taxon>Paracoccaceae</taxon>
        <taxon>Pseudooceanicola</taxon>
    </lineage>
</organism>
<proteinExistence type="predicted"/>
<dbReference type="InterPro" id="IPR029057">
    <property type="entry name" value="PRTase-like"/>
</dbReference>
<dbReference type="EMBL" id="WUMU01000007">
    <property type="protein sequence ID" value="MXN18008.1"/>
    <property type="molecule type" value="Genomic_DNA"/>
</dbReference>
<dbReference type="GO" id="GO:0016757">
    <property type="term" value="F:glycosyltransferase activity"/>
    <property type="evidence" value="ECO:0007669"/>
    <property type="project" value="UniProtKB-KW"/>
</dbReference>
<dbReference type="Gene3D" id="3.40.50.2020">
    <property type="match status" value="1"/>
</dbReference>
<evidence type="ECO:0000313" key="3">
    <source>
        <dbReference type="Proteomes" id="UP000477911"/>
    </source>
</evidence>
<dbReference type="PANTHER" id="PTHR43218">
    <property type="entry name" value="PHOSPHORIBOSYLTRANSFERASE-RELATED"/>
    <property type="match status" value="1"/>
</dbReference>
<keyword evidence="3" id="KW-1185">Reference proteome</keyword>
<dbReference type="PANTHER" id="PTHR43218:SF1">
    <property type="entry name" value="PHOSPHORIBOSYLTRANSFERASE"/>
    <property type="match status" value="1"/>
</dbReference>
<feature type="domain" description="Phosphoribosyltransferase" evidence="1">
    <location>
        <begin position="73"/>
        <end position="188"/>
    </location>
</feature>
<dbReference type="InterPro" id="IPR000836">
    <property type="entry name" value="PRTase_dom"/>
</dbReference>
<dbReference type="Proteomes" id="UP000477911">
    <property type="component" value="Unassembled WGS sequence"/>
</dbReference>